<proteinExistence type="predicted"/>
<reference evidence="2 3" key="1">
    <citation type="submission" date="2019-07" db="EMBL/GenBank/DDBJ databases">
        <title>Whole genome shotgun sequence of Microvirga aerophila NBRC 106136.</title>
        <authorList>
            <person name="Hosoyama A."/>
            <person name="Uohara A."/>
            <person name="Ohji S."/>
            <person name="Ichikawa N."/>
        </authorList>
    </citation>
    <scope>NUCLEOTIDE SEQUENCE [LARGE SCALE GENOMIC DNA]</scope>
    <source>
        <strain evidence="2 3">NBRC 106136</strain>
    </source>
</reference>
<evidence type="ECO:0000313" key="2">
    <source>
        <dbReference type="EMBL" id="GEO13652.1"/>
    </source>
</evidence>
<comment type="caution">
    <text evidence="2">The sequence shown here is derived from an EMBL/GenBank/DDBJ whole genome shotgun (WGS) entry which is preliminary data.</text>
</comment>
<keyword evidence="3" id="KW-1185">Reference proteome</keyword>
<dbReference type="EMBL" id="BJYU01000015">
    <property type="protein sequence ID" value="GEO13652.1"/>
    <property type="molecule type" value="Genomic_DNA"/>
</dbReference>
<evidence type="ECO:0000313" key="3">
    <source>
        <dbReference type="Proteomes" id="UP000321085"/>
    </source>
</evidence>
<name>A0A512BNW8_9HYPH</name>
<dbReference type="OrthoDB" id="8014124at2"/>
<sequence length="362" mass="40664">MNGRIIRDIRAGRRLPKALELEAGLPFYWDSIRADMCIWVERMLRRKAEEPDPSWNRPGYLMALRSLRDGARDPRTADEHLVGLVLQVVDALPPWALTEKRRCRVYLSRLGAHPLPTDEESRWTPGGSADLDADTGTDRQAAPVEADSLVRHPASIPPQANDPPERMRDILVGRAWPEAVELLRGMPFFKGSLHEDMRHYAGRLLGGIERDGYKPDDWNDCEASIIHHARHLRQVASIRTSTQWDLRPIVDRLMLAFPTAYHEGWLRCSYYRAALGVREAKVDIASTAVSLALVPAEAESPPKADYQLIATALGWLAEVAAGDPALAGQPRPIRFDAPEDTARHYGQMLVEFMRMPPTRSGP</sequence>
<dbReference type="AlphaFoldDB" id="A0A512BNW8"/>
<evidence type="ECO:0000256" key="1">
    <source>
        <dbReference type="SAM" id="MobiDB-lite"/>
    </source>
</evidence>
<gene>
    <name evidence="2" type="ORF">MAE02_13480</name>
</gene>
<accession>A0A512BNW8</accession>
<dbReference type="Proteomes" id="UP000321085">
    <property type="component" value="Unassembled WGS sequence"/>
</dbReference>
<dbReference type="RefSeq" id="WP_114186127.1">
    <property type="nucleotide sequence ID" value="NZ_BJYU01000015.1"/>
</dbReference>
<feature type="region of interest" description="Disordered" evidence="1">
    <location>
        <begin position="116"/>
        <end position="138"/>
    </location>
</feature>
<protein>
    <submittedName>
        <fullName evidence="2">Uncharacterized protein</fullName>
    </submittedName>
</protein>
<organism evidence="2 3">
    <name type="scientific">Microvirga aerophila</name>
    <dbReference type="NCBI Taxonomy" id="670291"/>
    <lineage>
        <taxon>Bacteria</taxon>
        <taxon>Pseudomonadati</taxon>
        <taxon>Pseudomonadota</taxon>
        <taxon>Alphaproteobacteria</taxon>
        <taxon>Hyphomicrobiales</taxon>
        <taxon>Methylobacteriaceae</taxon>
        <taxon>Microvirga</taxon>
    </lineage>
</organism>